<dbReference type="Proteomes" id="UP000324222">
    <property type="component" value="Unassembled WGS sequence"/>
</dbReference>
<protein>
    <submittedName>
        <fullName evidence="1">Uncharacterized protein</fullName>
    </submittedName>
</protein>
<evidence type="ECO:0000313" key="2">
    <source>
        <dbReference type="Proteomes" id="UP000324222"/>
    </source>
</evidence>
<name>A0A5B7FYR4_PORTR</name>
<dbReference type="AlphaFoldDB" id="A0A5B7FYR4"/>
<proteinExistence type="predicted"/>
<dbReference type="EMBL" id="VSRR010009323">
    <property type="protein sequence ID" value="MPC50173.1"/>
    <property type="molecule type" value="Genomic_DNA"/>
</dbReference>
<keyword evidence="2" id="KW-1185">Reference proteome</keyword>
<gene>
    <name evidence="1" type="ORF">E2C01_043996</name>
</gene>
<organism evidence="1 2">
    <name type="scientific">Portunus trituberculatus</name>
    <name type="common">Swimming crab</name>
    <name type="synonym">Neptunus trituberculatus</name>
    <dbReference type="NCBI Taxonomy" id="210409"/>
    <lineage>
        <taxon>Eukaryota</taxon>
        <taxon>Metazoa</taxon>
        <taxon>Ecdysozoa</taxon>
        <taxon>Arthropoda</taxon>
        <taxon>Crustacea</taxon>
        <taxon>Multicrustacea</taxon>
        <taxon>Malacostraca</taxon>
        <taxon>Eumalacostraca</taxon>
        <taxon>Eucarida</taxon>
        <taxon>Decapoda</taxon>
        <taxon>Pleocyemata</taxon>
        <taxon>Brachyura</taxon>
        <taxon>Eubrachyura</taxon>
        <taxon>Portunoidea</taxon>
        <taxon>Portunidae</taxon>
        <taxon>Portuninae</taxon>
        <taxon>Portunus</taxon>
    </lineage>
</organism>
<comment type="caution">
    <text evidence="1">The sequence shown here is derived from an EMBL/GenBank/DDBJ whole genome shotgun (WGS) entry which is preliminary data.</text>
</comment>
<sequence length="136" mass="15233">MISLQRRRNTDGQARVAVNTVLLVPLRRNTAGRRDSSPGPVPSLSSLTATCHLVSSGGTTKKPQQYSDSDLPRNVYEKDVLYLASLLSWKHEDKIFFGRIKKKSVEVGSVLQLVKELEEKFRKIQLLVSVGQEVIQ</sequence>
<evidence type="ECO:0000313" key="1">
    <source>
        <dbReference type="EMBL" id="MPC50173.1"/>
    </source>
</evidence>
<accession>A0A5B7FYR4</accession>
<reference evidence="1 2" key="1">
    <citation type="submission" date="2019-05" db="EMBL/GenBank/DDBJ databases">
        <title>Another draft genome of Portunus trituberculatus and its Hox gene families provides insights of decapod evolution.</title>
        <authorList>
            <person name="Jeong J.-H."/>
            <person name="Song I."/>
            <person name="Kim S."/>
            <person name="Choi T."/>
            <person name="Kim D."/>
            <person name="Ryu S."/>
            <person name="Kim W."/>
        </authorList>
    </citation>
    <scope>NUCLEOTIDE SEQUENCE [LARGE SCALE GENOMIC DNA]</scope>
    <source>
        <tissue evidence="1">Muscle</tissue>
    </source>
</reference>